<feature type="compositionally biased region" description="Low complexity" evidence="1">
    <location>
        <begin position="433"/>
        <end position="442"/>
    </location>
</feature>
<gene>
    <name evidence="3" type="ORF">TTHERM_00561340</name>
</gene>
<dbReference type="EMBL" id="GG662808">
    <property type="protein sequence ID" value="EAR89943.2"/>
    <property type="molecule type" value="Genomic_DNA"/>
</dbReference>
<evidence type="ECO:0000313" key="4">
    <source>
        <dbReference type="Proteomes" id="UP000009168"/>
    </source>
</evidence>
<sequence>MDYEENKNSDQDEVQELRQLIELESKDKLNANQISQIVCYLKQFPQLICYINNEIYEQSFLRDIAVNLQYKRVAKGQIFIQQGEKFHNFYLILQGSLNLFVKKTQEQYNQELNWFKQHTNAQQLLNSNQADSLNQMQIQKLKEQVQKAEGFLKVLQTPLDDQILLLPYQEFYKHNQKICMYKQVNDQIKQFNCLGDIYDINQVSNYLMIAKQDIDIAYLPQDSYTKLFSSSIQQHNFIIRCLEKLLSNGINKSEISKMSKLFKERILTGSIFNEQEESKEIFIVKKGVVVIKKGDLKVAEINQGKIFGHENALSEQDRTISAETKDKNLCTLYCVNVFDLCEVVSLELLKTLMKQGRKKLEQYQEASFKFQHVAFESQRKSQLKRYKMENSENSFNQNHRLSKSQVHSSQNRSQSQQNHRETRQVSSQMSMRTQENSNNTSINQIQQRECLQTQQNINSNVKHIQGNPIAQSTQTIVSCIANPPPKVTHQLQTSGLIFTMGTSSQNYQMPPFQTSNSNYLSLLKLSAQENQLQDYLQEKIKQNKTDFQSNRFYSQVAKKVSTLNSNIYQEFKKSSSRKLLDNKEIQNYQSENNNNNNLKQFQTDQSWFVIKRINTPSRSRKAQTQQNSQVQSPSSNQIQTCQSKEYNSFSNTMTQITKSNNNTEEQEQPNKQRATLTSYIRQRNAQNGYFAAQSVENSKIQTSILEIKSKNERNNFIEILNNHAKDGISQVSNQNKQEINIIDQNANSQTNLIKNSTNFTAVNSLPSQEDEDERLDFNLECRYAVKKNLIQQSKYLSYQQSPNHNSYNSNNNNLINNIRPIANYESYLNIIPIDINDFTQLNNKNNNHSNNTKNTNPKLQNDKNQNNQITEKIQLSPNITIQKRPLTNVSKNKYKKDDIQNSQFVKYQIMTQNYQKKQSTKINIFSQTDVQTVEEFKQNSRKNSSQIFNNTLLSKKLEKSQASSRNSDIQKDNSSENKQNISPTSDHNNLEALCVRKISLGSYISSNGASLKKSSVQSPNLQKNDEIILENQFQDDQFSLNRNSDRIKCKDTNISDNKVNISLVQQQPQNIRIKLRNSSYQLNAKIQNTQN</sequence>
<proteinExistence type="predicted"/>
<dbReference type="STRING" id="312017.I7M0N7"/>
<protein>
    <submittedName>
        <fullName evidence="3">Cyclic nucleotide-binding domain protein</fullName>
    </submittedName>
</protein>
<dbReference type="InterPro" id="IPR000595">
    <property type="entry name" value="cNMP-bd_dom"/>
</dbReference>
<feature type="region of interest" description="Disordered" evidence="1">
    <location>
        <begin position="956"/>
        <end position="986"/>
    </location>
</feature>
<feature type="domain" description="Cyclic nucleotide-binding" evidence="2">
    <location>
        <begin position="271"/>
        <end position="325"/>
    </location>
</feature>
<keyword evidence="4" id="KW-1185">Reference proteome</keyword>
<feature type="domain" description="Cyclic nucleotide-binding" evidence="2">
    <location>
        <begin position="57"/>
        <end position="107"/>
    </location>
</feature>
<dbReference type="InterPro" id="IPR014710">
    <property type="entry name" value="RmlC-like_jellyroll"/>
</dbReference>
<dbReference type="Gene3D" id="2.60.120.10">
    <property type="entry name" value="Jelly Rolls"/>
    <property type="match status" value="2"/>
</dbReference>
<dbReference type="InterPro" id="IPR018490">
    <property type="entry name" value="cNMP-bd_dom_sf"/>
</dbReference>
<evidence type="ECO:0000313" key="3">
    <source>
        <dbReference type="EMBL" id="EAR89943.2"/>
    </source>
</evidence>
<feature type="compositionally biased region" description="Low complexity" evidence="1">
    <location>
        <begin position="842"/>
        <end position="856"/>
    </location>
</feature>
<evidence type="ECO:0000256" key="1">
    <source>
        <dbReference type="SAM" id="MobiDB-lite"/>
    </source>
</evidence>
<dbReference type="RefSeq" id="XP_001010188.2">
    <property type="nucleotide sequence ID" value="XM_001010188.2"/>
</dbReference>
<evidence type="ECO:0000259" key="2">
    <source>
        <dbReference type="PROSITE" id="PS50042"/>
    </source>
</evidence>
<feature type="compositionally biased region" description="Low complexity" evidence="1">
    <location>
        <begin position="623"/>
        <end position="639"/>
    </location>
</feature>
<dbReference type="Proteomes" id="UP000009168">
    <property type="component" value="Unassembled WGS sequence"/>
</dbReference>
<organism evidence="3 4">
    <name type="scientific">Tetrahymena thermophila (strain SB210)</name>
    <dbReference type="NCBI Taxonomy" id="312017"/>
    <lineage>
        <taxon>Eukaryota</taxon>
        <taxon>Sar</taxon>
        <taxon>Alveolata</taxon>
        <taxon>Ciliophora</taxon>
        <taxon>Intramacronucleata</taxon>
        <taxon>Oligohymenophorea</taxon>
        <taxon>Hymenostomatida</taxon>
        <taxon>Tetrahymenina</taxon>
        <taxon>Tetrahymenidae</taxon>
        <taxon>Tetrahymena</taxon>
    </lineage>
</organism>
<reference evidence="4" key="1">
    <citation type="journal article" date="2006" name="PLoS Biol.">
        <title>Macronuclear genome sequence of the ciliate Tetrahymena thermophila, a model eukaryote.</title>
        <authorList>
            <person name="Eisen J.A."/>
            <person name="Coyne R.S."/>
            <person name="Wu M."/>
            <person name="Wu D."/>
            <person name="Thiagarajan M."/>
            <person name="Wortman J.R."/>
            <person name="Badger J.H."/>
            <person name="Ren Q."/>
            <person name="Amedeo P."/>
            <person name="Jones K.M."/>
            <person name="Tallon L.J."/>
            <person name="Delcher A.L."/>
            <person name="Salzberg S.L."/>
            <person name="Silva J.C."/>
            <person name="Haas B.J."/>
            <person name="Majoros W.H."/>
            <person name="Farzad M."/>
            <person name="Carlton J.M."/>
            <person name="Smith R.K. Jr."/>
            <person name="Garg J."/>
            <person name="Pearlman R.E."/>
            <person name="Karrer K.M."/>
            <person name="Sun L."/>
            <person name="Manning G."/>
            <person name="Elde N.C."/>
            <person name="Turkewitz A.P."/>
            <person name="Asai D.J."/>
            <person name="Wilkes D.E."/>
            <person name="Wang Y."/>
            <person name="Cai H."/>
            <person name="Collins K."/>
            <person name="Stewart B.A."/>
            <person name="Lee S.R."/>
            <person name="Wilamowska K."/>
            <person name="Weinberg Z."/>
            <person name="Ruzzo W.L."/>
            <person name="Wloga D."/>
            <person name="Gaertig J."/>
            <person name="Frankel J."/>
            <person name="Tsao C.-C."/>
            <person name="Gorovsky M.A."/>
            <person name="Keeling P.J."/>
            <person name="Waller R.F."/>
            <person name="Patron N.J."/>
            <person name="Cherry J.M."/>
            <person name="Stover N.A."/>
            <person name="Krieger C.J."/>
            <person name="del Toro C."/>
            <person name="Ryder H.F."/>
            <person name="Williamson S.C."/>
            <person name="Barbeau R.A."/>
            <person name="Hamilton E.P."/>
            <person name="Orias E."/>
        </authorList>
    </citation>
    <scope>NUCLEOTIDE SEQUENCE [LARGE SCALE GENOMIC DNA]</scope>
    <source>
        <strain evidence="4">SB210</strain>
    </source>
</reference>
<dbReference type="SUPFAM" id="SSF51206">
    <property type="entry name" value="cAMP-binding domain-like"/>
    <property type="match status" value="2"/>
</dbReference>
<dbReference type="KEGG" id="tet:TTHERM_00561340"/>
<feature type="compositionally biased region" description="Polar residues" evidence="1">
    <location>
        <begin position="976"/>
        <end position="986"/>
    </location>
</feature>
<feature type="region of interest" description="Disordered" evidence="1">
    <location>
        <begin position="616"/>
        <end position="640"/>
    </location>
</feature>
<feature type="compositionally biased region" description="Polar residues" evidence="1">
    <location>
        <begin position="857"/>
        <end position="866"/>
    </location>
</feature>
<accession>I7M0N7</accession>
<name>I7M0N7_TETTS</name>
<dbReference type="InParanoid" id="I7M0N7"/>
<dbReference type="AlphaFoldDB" id="I7M0N7"/>
<feature type="compositionally biased region" description="Low complexity" evidence="1">
    <location>
        <begin position="404"/>
        <end position="417"/>
    </location>
</feature>
<dbReference type="GeneID" id="7834901"/>
<feature type="region of interest" description="Disordered" evidence="1">
    <location>
        <begin position="842"/>
        <end position="866"/>
    </location>
</feature>
<dbReference type="PROSITE" id="PS50042">
    <property type="entry name" value="CNMP_BINDING_3"/>
    <property type="match status" value="2"/>
</dbReference>
<feature type="region of interest" description="Disordered" evidence="1">
    <location>
        <begin position="391"/>
        <end position="442"/>
    </location>
</feature>